<comment type="caution">
    <text evidence="5">The sequence shown here is derived from an EMBL/GenBank/DDBJ whole genome shotgun (WGS) entry which is preliminary data.</text>
</comment>
<sequence>MNKTMLGVIDATKYIDTLESLTLNRCVAAIPFAGRYRLIDFVLSNMVNSGIESVAIFPKYQYRSLMDHLGSGKNWDLNRKRDGLFFFPSPDLNMPYEHVGAFEHFEQHIDYFLRSKQKYALICNSYTVCNIDYQMVLKRHIESECDITEVRHQGKSLEMFILETSLLLDLIINRNQTGYRSIIDVVRDHRHQLKICDYEYSGYVAVIDSIENYFAHSMELLHPMIWKQLFVKSRPIYTKVKDEPPTKYTSEAVVKNSIVANGCIIEGHVENSIIFRAVKVGKGTVIKNSIIMQKSQIGENCELDCVIIDKDVKVESDVALYGTVQQPFVIRKGTVQGALMNQ</sequence>
<feature type="domain" description="Glucose-1-phosphate adenylyltransferase/Bifunctional protein GlmU-like C-terminal hexapeptide" evidence="4">
    <location>
        <begin position="250"/>
        <end position="318"/>
    </location>
</feature>
<organism evidence="5 6">
    <name type="scientific">[Anoxybacillus] calidus</name>
    <dbReference type="NCBI Taxonomy" id="575178"/>
    <lineage>
        <taxon>Bacteria</taxon>
        <taxon>Bacillati</taxon>
        <taxon>Bacillota</taxon>
        <taxon>Bacilli</taxon>
        <taxon>Bacillales</taxon>
        <taxon>Anoxybacillaceae</taxon>
        <taxon>Paranoxybacillus</taxon>
    </lineage>
</organism>
<dbReference type="RefSeq" id="WP_181537673.1">
    <property type="nucleotide sequence ID" value="NZ_JACDUU010000004.1"/>
</dbReference>
<evidence type="ECO:0000256" key="2">
    <source>
        <dbReference type="ARBA" id="ARBA00023056"/>
    </source>
</evidence>
<keyword evidence="5" id="KW-0548">Nucleotidyltransferase</keyword>
<reference evidence="5 6" key="1">
    <citation type="submission" date="2020-07" db="EMBL/GenBank/DDBJ databases">
        <title>Genomic Encyclopedia of Type Strains, Phase IV (KMG-IV): sequencing the most valuable type-strain genomes for metagenomic binning, comparative biology and taxonomic classification.</title>
        <authorList>
            <person name="Goeker M."/>
        </authorList>
    </citation>
    <scope>NUCLEOTIDE SEQUENCE [LARGE SCALE GENOMIC DNA]</scope>
    <source>
        <strain evidence="5 6">DSM 25220</strain>
    </source>
</reference>
<evidence type="ECO:0000313" key="6">
    <source>
        <dbReference type="Proteomes" id="UP000580891"/>
    </source>
</evidence>
<dbReference type="NCBIfam" id="TIGR02092">
    <property type="entry name" value="glgD"/>
    <property type="match status" value="1"/>
</dbReference>
<dbReference type="CDD" id="cd02508">
    <property type="entry name" value="ADP_Glucose_PP"/>
    <property type="match status" value="1"/>
</dbReference>
<dbReference type="Pfam" id="PF24894">
    <property type="entry name" value="Hexapep_GlmU"/>
    <property type="match status" value="1"/>
</dbReference>
<dbReference type="EMBL" id="JACDUU010000004">
    <property type="protein sequence ID" value="MBA2871867.1"/>
    <property type="molecule type" value="Genomic_DNA"/>
</dbReference>
<dbReference type="AlphaFoldDB" id="A0A7V9Z0K0"/>
<accession>A0A7V9Z0K0</accession>
<dbReference type="EC" id="2.7.7.27" evidence="5"/>
<dbReference type="PANTHER" id="PTHR43523">
    <property type="entry name" value="GLUCOSE-1-PHOSPHATE ADENYLYLTRANSFERASE-RELATED"/>
    <property type="match status" value="1"/>
</dbReference>
<dbReference type="InterPro" id="IPR011832">
    <property type="entry name" value="GlgDAde_trans"/>
</dbReference>
<dbReference type="PANTHER" id="PTHR43523:SF6">
    <property type="entry name" value="GLYCOGEN BIOSYNTHESIS PROTEIN GLGD"/>
    <property type="match status" value="1"/>
</dbReference>
<dbReference type="InterPro" id="IPR029044">
    <property type="entry name" value="Nucleotide-diphossugar_trans"/>
</dbReference>
<dbReference type="InterPro" id="IPR056818">
    <property type="entry name" value="GlmU/GlgC-like_hexapep"/>
</dbReference>
<protein>
    <submittedName>
        <fullName evidence="5">Glucose-1-phosphate adenylyltransferase</fullName>
        <ecNumber evidence="5">2.7.7.27</ecNumber>
    </submittedName>
</protein>
<comment type="similarity">
    <text evidence="1">Belongs to the bacterial/plant glucose-1-phosphate adenylyltransferase family.</text>
</comment>
<dbReference type="GO" id="GO:0008878">
    <property type="term" value="F:glucose-1-phosphate adenylyltransferase activity"/>
    <property type="evidence" value="ECO:0007669"/>
    <property type="project" value="UniProtKB-EC"/>
</dbReference>
<evidence type="ECO:0000259" key="3">
    <source>
        <dbReference type="Pfam" id="PF00483"/>
    </source>
</evidence>
<dbReference type="Pfam" id="PF00483">
    <property type="entry name" value="NTP_transferase"/>
    <property type="match status" value="1"/>
</dbReference>
<dbReference type="SUPFAM" id="SSF51161">
    <property type="entry name" value="Trimeric LpxA-like enzymes"/>
    <property type="match status" value="1"/>
</dbReference>
<dbReference type="GO" id="GO:0005978">
    <property type="term" value="P:glycogen biosynthetic process"/>
    <property type="evidence" value="ECO:0007669"/>
    <property type="project" value="UniProtKB-KW"/>
</dbReference>
<dbReference type="InterPro" id="IPR011004">
    <property type="entry name" value="Trimer_LpxA-like_sf"/>
</dbReference>
<keyword evidence="6" id="KW-1185">Reference proteome</keyword>
<name>A0A7V9Z0K0_9BACL</name>
<evidence type="ECO:0000256" key="1">
    <source>
        <dbReference type="ARBA" id="ARBA00010443"/>
    </source>
</evidence>
<dbReference type="InterPro" id="IPR005835">
    <property type="entry name" value="NTP_transferase_dom"/>
</dbReference>
<proteinExistence type="inferred from homology"/>
<dbReference type="Proteomes" id="UP000580891">
    <property type="component" value="Unassembled WGS sequence"/>
</dbReference>
<keyword evidence="2" id="KW-0320">Glycogen biosynthesis</keyword>
<keyword evidence="5" id="KW-0808">Transferase</keyword>
<evidence type="ECO:0000313" key="5">
    <source>
        <dbReference type="EMBL" id="MBA2871867.1"/>
    </source>
</evidence>
<dbReference type="SUPFAM" id="SSF53448">
    <property type="entry name" value="Nucleotide-diphospho-sugar transferases"/>
    <property type="match status" value="1"/>
</dbReference>
<dbReference type="CDD" id="cd04651">
    <property type="entry name" value="LbH_G1P_AT_C"/>
    <property type="match status" value="1"/>
</dbReference>
<dbReference type="Gene3D" id="3.90.550.10">
    <property type="entry name" value="Spore Coat Polysaccharide Biosynthesis Protein SpsA, Chain A"/>
    <property type="match status" value="1"/>
</dbReference>
<feature type="domain" description="Nucleotidyl transferase" evidence="3">
    <location>
        <begin position="18"/>
        <end position="147"/>
    </location>
</feature>
<gene>
    <name evidence="5" type="ORF">HNQ85_002142</name>
</gene>
<dbReference type="InterPro" id="IPR011831">
    <property type="entry name" value="ADP-Glc_PPase"/>
</dbReference>
<evidence type="ECO:0000259" key="4">
    <source>
        <dbReference type="Pfam" id="PF24894"/>
    </source>
</evidence>
<dbReference type="Gene3D" id="2.160.10.10">
    <property type="entry name" value="Hexapeptide repeat proteins"/>
    <property type="match status" value="1"/>
</dbReference>